<keyword evidence="2" id="KW-0472">Membrane</keyword>
<evidence type="ECO:0000256" key="2">
    <source>
        <dbReference type="SAM" id="Phobius"/>
    </source>
</evidence>
<evidence type="ECO:0000313" key="4">
    <source>
        <dbReference type="Proteomes" id="UP000023152"/>
    </source>
</evidence>
<protein>
    <submittedName>
        <fullName evidence="3">Uncharacterized protein</fullName>
    </submittedName>
</protein>
<dbReference type="AlphaFoldDB" id="X6M8E7"/>
<feature type="transmembrane region" description="Helical" evidence="2">
    <location>
        <begin position="20"/>
        <end position="40"/>
    </location>
</feature>
<sequence>MFVVPLITFVMSLFMEVSLLWFFISFGAGVLCLVGFGYYLRRPEAQIYEYLDYCDVCQNNFPIIDGFVNVECPKQHTICLDCYEENAKPINAFVKRIENKPVTQTDSQTNTYNPMDLSDIHVGNTMKHMQVFQIDKSEMDILNESNDDNNDNDDDDNDDNDDNDEAEEKHGLLISAVETHANTSRSGDGPLVLETFPEQKSEDANVVLAPEKKKNKGLQIFEKNGKNGK</sequence>
<keyword evidence="4" id="KW-1185">Reference proteome</keyword>
<proteinExistence type="predicted"/>
<feature type="compositionally biased region" description="Acidic residues" evidence="1">
    <location>
        <begin position="145"/>
        <end position="165"/>
    </location>
</feature>
<evidence type="ECO:0000256" key="1">
    <source>
        <dbReference type="SAM" id="MobiDB-lite"/>
    </source>
</evidence>
<gene>
    <name evidence="3" type="ORF">RFI_27184</name>
</gene>
<feature type="region of interest" description="Disordered" evidence="1">
    <location>
        <begin position="142"/>
        <end position="165"/>
    </location>
</feature>
<organism evidence="3 4">
    <name type="scientific">Reticulomyxa filosa</name>
    <dbReference type="NCBI Taxonomy" id="46433"/>
    <lineage>
        <taxon>Eukaryota</taxon>
        <taxon>Sar</taxon>
        <taxon>Rhizaria</taxon>
        <taxon>Retaria</taxon>
        <taxon>Foraminifera</taxon>
        <taxon>Monothalamids</taxon>
        <taxon>Reticulomyxidae</taxon>
        <taxon>Reticulomyxa</taxon>
    </lineage>
</organism>
<keyword evidence="2" id="KW-1133">Transmembrane helix</keyword>
<reference evidence="3 4" key="1">
    <citation type="journal article" date="2013" name="Curr. Biol.">
        <title>The Genome of the Foraminiferan Reticulomyxa filosa.</title>
        <authorList>
            <person name="Glockner G."/>
            <person name="Hulsmann N."/>
            <person name="Schleicher M."/>
            <person name="Noegel A.A."/>
            <person name="Eichinger L."/>
            <person name="Gallinger C."/>
            <person name="Pawlowski J."/>
            <person name="Sierra R."/>
            <person name="Euteneuer U."/>
            <person name="Pillet L."/>
            <person name="Moustafa A."/>
            <person name="Platzer M."/>
            <person name="Groth M."/>
            <person name="Szafranski K."/>
            <person name="Schliwa M."/>
        </authorList>
    </citation>
    <scope>NUCLEOTIDE SEQUENCE [LARGE SCALE GENOMIC DNA]</scope>
</reference>
<evidence type="ECO:0000313" key="3">
    <source>
        <dbReference type="EMBL" id="ETO10194.1"/>
    </source>
</evidence>
<dbReference type="Proteomes" id="UP000023152">
    <property type="component" value="Unassembled WGS sequence"/>
</dbReference>
<feature type="region of interest" description="Disordered" evidence="1">
    <location>
        <begin position="178"/>
        <end position="229"/>
    </location>
</feature>
<accession>X6M8E7</accession>
<name>X6M8E7_RETFI</name>
<dbReference type="EMBL" id="ASPP01023599">
    <property type="protein sequence ID" value="ETO10194.1"/>
    <property type="molecule type" value="Genomic_DNA"/>
</dbReference>
<comment type="caution">
    <text evidence="3">The sequence shown here is derived from an EMBL/GenBank/DDBJ whole genome shotgun (WGS) entry which is preliminary data.</text>
</comment>
<keyword evidence="2" id="KW-0812">Transmembrane</keyword>